<feature type="non-terminal residue" evidence="2">
    <location>
        <position position="1"/>
    </location>
</feature>
<dbReference type="AlphaFoldDB" id="A0A0B6YKE0"/>
<protein>
    <submittedName>
        <fullName evidence="2">Uncharacterized protein</fullName>
    </submittedName>
</protein>
<proteinExistence type="predicted"/>
<feature type="non-terminal residue" evidence="2">
    <location>
        <position position="121"/>
    </location>
</feature>
<feature type="compositionally biased region" description="Polar residues" evidence="1">
    <location>
        <begin position="57"/>
        <end position="105"/>
    </location>
</feature>
<feature type="region of interest" description="Disordered" evidence="1">
    <location>
        <begin position="1"/>
        <end position="121"/>
    </location>
</feature>
<accession>A0A0B6YKE0</accession>
<dbReference type="EMBL" id="HACG01009818">
    <property type="protein sequence ID" value="CEK56683.1"/>
    <property type="molecule type" value="Transcribed_RNA"/>
</dbReference>
<gene>
    <name evidence="2" type="primary">ORF28270</name>
</gene>
<evidence type="ECO:0000256" key="1">
    <source>
        <dbReference type="SAM" id="MobiDB-lite"/>
    </source>
</evidence>
<reference evidence="2" key="1">
    <citation type="submission" date="2014-12" db="EMBL/GenBank/DDBJ databases">
        <title>Insight into the proteome of Arion vulgaris.</title>
        <authorList>
            <person name="Aradska J."/>
            <person name="Bulat T."/>
            <person name="Smidak R."/>
            <person name="Sarate P."/>
            <person name="Gangsoo J."/>
            <person name="Sialana F."/>
            <person name="Bilban M."/>
            <person name="Lubec G."/>
        </authorList>
    </citation>
    <scope>NUCLEOTIDE SEQUENCE</scope>
    <source>
        <tissue evidence="2">Skin</tissue>
    </source>
</reference>
<evidence type="ECO:0000313" key="2">
    <source>
        <dbReference type="EMBL" id="CEK56683.1"/>
    </source>
</evidence>
<name>A0A0B6YKE0_9EUPU</name>
<feature type="compositionally biased region" description="Polar residues" evidence="1">
    <location>
        <begin position="21"/>
        <end position="35"/>
    </location>
</feature>
<sequence>ITPRSVSPSTADRTVDGDSTLLASPTLSDRLSPTGYQKISSSQQSSRRRKSKDGDTFQKSSISYKDASLSTSCRSVEMVSRNSNDSGIQNDGNDNSSAESIQTTVKLRKSKSPSPTLERPK</sequence>
<feature type="compositionally biased region" description="Polar residues" evidence="1">
    <location>
        <begin position="1"/>
        <end position="12"/>
    </location>
</feature>
<organism evidence="2">
    <name type="scientific">Arion vulgaris</name>
    <dbReference type="NCBI Taxonomy" id="1028688"/>
    <lineage>
        <taxon>Eukaryota</taxon>
        <taxon>Metazoa</taxon>
        <taxon>Spiralia</taxon>
        <taxon>Lophotrochozoa</taxon>
        <taxon>Mollusca</taxon>
        <taxon>Gastropoda</taxon>
        <taxon>Heterobranchia</taxon>
        <taxon>Euthyneura</taxon>
        <taxon>Panpulmonata</taxon>
        <taxon>Eupulmonata</taxon>
        <taxon>Stylommatophora</taxon>
        <taxon>Helicina</taxon>
        <taxon>Arionoidea</taxon>
        <taxon>Arionidae</taxon>
        <taxon>Arion</taxon>
    </lineage>
</organism>